<sequence>MWGRRREFEAWYDALGVRGDEEVAVAVHEIAVRVSSLDYELGYATKTLPEVGMVAGKLRSDLFTAGCALDRVVIELNRVQRVFQHQEGGAL</sequence>
<protein>
    <submittedName>
        <fullName evidence="1">Uncharacterized protein</fullName>
    </submittedName>
</protein>
<organism evidence="1 2">
    <name type="scientific">Nocardioides albertanoniae</name>
    <dbReference type="NCBI Taxonomy" id="1175486"/>
    <lineage>
        <taxon>Bacteria</taxon>
        <taxon>Bacillati</taxon>
        <taxon>Actinomycetota</taxon>
        <taxon>Actinomycetes</taxon>
        <taxon>Propionibacteriales</taxon>
        <taxon>Nocardioidaceae</taxon>
        <taxon>Nocardioides</taxon>
    </lineage>
</organism>
<evidence type="ECO:0000313" key="2">
    <source>
        <dbReference type="Proteomes" id="UP000320209"/>
    </source>
</evidence>
<keyword evidence="2" id="KW-1185">Reference proteome</keyword>
<evidence type="ECO:0000313" key="1">
    <source>
        <dbReference type="EMBL" id="TQL70073.1"/>
    </source>
</evidence>
<dbReference type="AlphaFoldDB" id="A0A543ABU3"/>
<name>A0A543ABU3_9ACTN</name>
<reference evidence="1 2" key="1">
    <citation type="submission" date="2019-06" db="EMBL/GenBank/DDBJ databases">
        <title>Sequencing the genomes of 1000 actinobacteria strains.</title>
        <authorList>
            <person name="Klenk H.-P."/>
        </authorList>
    </citation>
    <scope>NUCLEOTIDE SEQUENCE [LARGE SCALE GENOMIC DNA]</scope>
    <source>
        <strain evidence="1 2">DSM 25218</strain>
    </source>
</reference>
<proteinExistence type="predicted"/>
<gene>
    <name evidence="1" type="ORF">FB381_3999</name>
</gene>
<accession>A0A543ABU3</accession>
<dbReference type="EMBL" id="VFOV01000001">
    <property type="protein sequence ID" value="TQL70073.1"/>
    <property type="molecule type" value="Genomic_DNA"/>
</dbReference>
<comment type="caution">
    <text evidence="1">The sequence shown here is derived from an EMBL/GenBank/DDBJ whole genome shotgun (WGS) entry which is preliminary data.</text>
</comment>
<dbReference type="Proteomes" id="UP000320209">
    <property type="component" value="Unassembled WGS sequence"/>
</dbReference>